<protein>
    <submittedName>
        <fullName evidence="3">Uncharacterized protein</fullName>
    </submittedName>
</protein>
<dbReference type="WBParaSite" id="Smp_330900.1">
    <property type="protein sequence ID" value="Smp_330900.1"/>
    <property type="gene ID" value="Smp_330900"/>
</dbReference>
<feature type="transmembrane region" description="Helical" evidence="1">
    <location>
        <begin position="23"/>
        <end position="42"/>
    </location>
</feature>
<accession>A0A5K4F776</accession>
<dbReference type="Proteomes" id="UP000008854">
    <property type="component" value="Unassembled WGS sequence"/>
</dbReference>
<keyword evidence="1" id="KW-0812">Transmembrane</keyword>
<dbReference type="AlphaFoldDB" id="A0A5K4F776"/>
<dbReference type="InParanoid" id="A0A5K4F776"/>
<keyword evidence="1" id="KW-0472">Membrane</keyword>
<organism evidence="2 3">
    <name type="scientific">Schistosoma mansoni</name>
    <name type="common">Blood fluke</name>
    <dbReference type="NCBI Taxonomy" id="6183"/>
    <lineage>
        <taxon>Eukaryota</taxon>
        <taxon>Metazoa</taxon>
        <taxon>Spiralia</taxon>
        <taxon>Lophotrochozoa</taxon>
        <taxon>Platyhelminthes</taxon>
        <taxon>Trematoda</taxon>
        <taxon>Digenea</taxon>
        <taxon>Strigeidida</taxon>
        <taxon>Schistosomatoidea</taxon>
        <taxon>Schistosomatidae</taxon>
        <taxon>Schistosoma</taxon>
    </lineage>
</organism>
<evidence type="ECO:0000313" key="2">
    <source>
        <dbReference type="Proteomes" id="UP000008854"/>
    </source>
</evidence>
<reference evidence="2" key="1">
    <citation type="journal article" date="2012" name="PLoS Negl. Trop. Dis.">
        <title>A systematically improved high quality genome and transcriptome of the human blood fluke Schistosoma mansoni.</title>
        <authorList>
            <person name="Protasio A.V."/>
            <person name="Tsai I.J."/>
            <person name="Babbage A."/>
            <person name="Nichol S."/>
            <person name="Hunt M."/>
            <person name="Aslett M.A."/>
            <person name="De Silva N."/>
            <person name="Velarde G.S."/>
            <person name="Anderson T.J."/>
            <person name="Clark R.C."/>
            <person name="Davidson C."/>
            <person name="Dillon G.P."/>
            <person name="Holroyd N.E."/>
            <person name="LoVerde P.T."/>
            <person name="Lloyd C."/>
            <person name="McQuillan J."/>
            <person name="Oliveira G."/>
            <person name="Otto T.D."/>
            <person name="Parker-Manuel S.J."/>
            <person name="Quail M.A."/>
            <person name="Wilson R.A."/>
            <person name="Zerlotini A."/>
            <person name="Dunne D.W."/>
            <person name="Berriman M."/>
        </authorList>
    </citation>
    <scope>NUCLEOTIDE SEQUENCE [LARGE SCALE GENOMIC DNA]</scope>
    <source>
        <strain evidence="2">Puerto Rican</strain>
    </source>
</reference>
<keyword evidence="2" id="KW-1185">Reference proteome</keyword>
<proteinExistence type="predicted"/>
<evidence type="ECO:0000256" key="1">
    <source>
        <dbReference type="SAM" id="Phobius"/>
    </source>
</evidence>
<keyword evidence="1" id="KW-1133">Transmembrane helix</keyword>
<reference evidence="3" key="2">
    <citation type="submission" date="2019-11" db="UniProtKB">
        <authorList>
            <consortium name="WormBaseParasite"/>
        </authorList>
    </citation>
    <scope>IDENTIFICATION</scope>
    <source>
        <strain evidence="3">Puerto Rican</strain>
    </source>
</reference>
<name>A0A5K4F776_SCHMA</name>
<sequence length="281" mass="32999">MNDKRSGHLIISKSSEYTNANNCTYICIWSFLLPTCMLLIIGKEFRRFILQSEYDAFKLIRGRLEKYVELILTAGAAWKLENEDTFRMNMDSYMGVNKTIVPNFCMTMLQQSSARNWDKNIQNNIAYGCEVLKKYSNWKWGARTNLDLMTIQWLVGSDKNSQSRYITDRGFDYCLKEKALQCSEDVMKIHRAKAEVNCISTTREYLELQRVKDTPNSKTQAIQFDKINENFNSSLIELKSKVENLEINRINYLKFMNPMERVISVIDAMEEEVDHKYGFYM</sequence>
<evidence type="ECO:0000313" key="3">
    <source>
        <dbReference type="WBParaSite" id="Smp_330900.1"/>
    </source>
</evidence>